<keyword evidence="1" id="KW-0547">Nucleotide-binding</keyword>
<dbReference type="GO" id="GO:0007165">
    <property type="term" value="P:signal transduction"/>
    <property type="evidence" value="ECO:0007669"/>
    <property type="project" value="InterPro"/>
</dbReference>
<organism evidence="3 4">
    <name type="scientific">Parastrongyloides trichosuri</name>
    <name type="common">Possum-specific nematode worm</name>
    <dbReference type="NCBI Taxonomy" id="131310"/>
    <lineage>
        <taxon>Eukaryota</taxon>
        <taxon>Metazoa</taxon>
        <taxon>Ecdysozoa</taxon>
        <taxon>Nematoda</taxon>
        <taxon>Chromadorea</taxon>
        <taxon>Rhabditida</taxon>
        <taxon>Tylenchina</taxon>
        <taxon>Panagrolaimomorpha</taxon>
        <taxon>Strongyloidoidea</taxon>
        <taxon>Strongyloididae</taxon>
        <taxon>Parastrongyloides</taxon>
    </lineage>
</organism>
<dbReference type="InterPro" id="IPR027417">
    <property type="entry name" value="P-loop_NTPase"/>
</dbReference>
<dbReference type="SUPFAM" id="SSF52540">
    <property type="entry name" value="P-loop containing nucleoside triphosphate hydrolases"/>
    <property type="match status" value="1"/>
</dbReference>
<evidence type="ECO:0000313" key="4">
    <source>
        <dbReference type="WBParaSite" id="PTRK_0001785100.1"/>
    </source>
</evidence>
<dbReference type="PANTHER" id="PTHR24070">
    <property type="entry name" value="RAS, DI-RAS, AND RHEB FAMILY MEMBERS OF SMALL GTPASE SUPERFAMILY"/>
    <property type="match status" value="1"/>
</dbReference>
<dbReference type="GO" id="GO:0003924">
    <property type="term" value="F:GTPase activity"/>
    <property type="evidence" value="ECO:0007669"/>
    <property type="project" value="InterPro"/>
</dbReference>
<dbReference type="Pfam" id="PF00071">
    <property type="entry name" value="Ras"/>
    <property type="match status" value="1"/>
</dbReference>
<dbReference type="Gene3D" id="3.40.50.300">
    <property type="entry name" value="P-loop containing nucleotide triphosphate hydrolases"/>
    <property type="match status" value="1"/>
</dbReference>
<dbReference type="SMART" id="SM00173">
    <property type="entry name" value="RAS"/>
    <property type="match status" value="1"/>
</dbReference>
<dbReference type="Proteomes" id="UP000038045">
    <property type="component" value="Unplaced"/>
</dbReference>
<dbReference type="PROSITE" id="PS51419">
    <property type="entry name" value="RAB"/>
    <property type="match status" value="1"/>
</dbReference>
<name>A0A0N5A764_PARTI</name>
<dbReference type="AlphaFoldDB" id="A0A0N5A764"/>
<reference evidence="4" key="1">
    <citation type="submission" date="2017-02" db="UniProtKB">
        <authorList>
            <consortium name="WormBaseParasite"/>
        </authorList>
    </citation>
    <scope>IDENTIFICATION</scope>
</reference>
<evidence type="ECO:0000256" key="2">
    <source>
        <dbReference type="ARBA" id="ARBA00023134"/>
    </source>
</evidence>
<protein>
    <submittedName>
        <fullName evidence="4">Small monomeric GTPase</fullName>
    </submittedName>
</protein>
<keyword evidence="2" id="KW-0342">GTP-binding</keyword>
<dbReference type="GO" id="GO:0016020">
    <property type="term" value="C:membrane"/>
    <property type="evidence" value="ECO:0007669"/>
    <property type="project" value="InterPro"/>
</dbReference>
<accession>A0A0N5A764</accession>
<dbReference type="NCBIfam" id="TIGR00231">
    <property type="entry name" value="small_GTP"/>
    <property type="match status" value="1"/>
</dbReference>
<sequence>MSTLRIVMFGQATVGKSTLINAFINRDNNKEYEPTVEEIVKTEFFIDKKKFLINILDTSGVELFYGQRMLYLNEGDAFILVYSITEPKSLHYVINIYKNILSSKNFKQRPTILIGMKSDLVKERKISTEDGISAAKEMGISFFEVNKFNDIGIIEAFIDILNQNIYFKIFEQSNFINTNSSNKIKINNRSDSKKCTIM</sequence>
<dbReference type="SMART" id="SM00175">
    <property type="entry name" value="RAB"/>
    <property type="match status" value="1"/>
</dbReference>
<dbReference type="PROSITE" id="PS51421">
    <property type="entry name" value="RAS"/>
    <property type="match status" value="1"/>
</dbReference>
<dbReference type="WBParaSite" id="PTRK_0001785100.1">
    <property type="protein sequence ID" value="PTRK_0001785100.1"/>
    <property type="gene ID" value="PTRK_0001785100"/>
</dbReference>
<evidence type="ECO:0000313" key="3">
    <source>
        <dbReference type="Proteomes" id="UP000038045"/>
    </source>
</evidence>
<dbReference type="InterPro" id="IPR001806">
    <property type="entry name" value="Small_GTPase"/>
</dbReference>
<dbReference type="PRINTS" id="PR00449">
    <property type="entry name" value="RASTRNSFRMNG"/>
</dbReference>
<dbReference type="STRING" id="131310.A0A0N5A764"/>
<proteinExistence type="predicted"/>
<dbReference type="InterPro" id="IPR020849">
    <property type="entry name" value="Small_GTPase_Ras-type"/>
</dbReference>
<dbReference type="InterPro" id="IPR005225">
    <property type="entry name" value="Small_GTP-bd"/>
</dbReference>
<dbReference type="GO" id="GO:0005525">
    <property type="term" value="F:GTP binding"/>
    <property type="evidence" value="ECO:0007669"/>
    <property type="project" value="UniProtKB-KW"/>
</dbReference>
<keyword evidence="3" id="KW-1185">Reference proteome</keyword>
<dbReference type="SMART" id="SM00174">
    <property type="entry name" value="RHO"/>
    <property type="match status" value="1"/>
</dbReference>
<evidence type="ECO:0000256" key="1">
    <source>
        <dbReference type="ARBA" id="ARBA00022741"/>
    </source>
</evidence>